<dbReference type="SUPFAM" id="SSF56003">
    <property type="entry name" value="Molybdenum cofactor-binding domain"/>
    <property type="match status" value="1"/>
</dbReference>
<gene>
    <name evidence="14" type="primary">xdhB</name>
    <name evidence="14" type="ORF">I5731_01895</name>
</gene>
<organism evidence="14 15">
    <name type="scientific">Methylobrevis albus</name>
    <dbReference type="NCBI Taxonomy" id="2793297"/>
    <lineage>
        <taxon>Bacteria</taxon>
        <taxon>Pseudomonadati</taxon>
        <taxon>Pseudomonadota</taxon>
        <taxon>Alphaproteobacteria</taxon>
        <taxon>Hyphomicrobiales</taxon>
        <taxon>Pleomorphomonadaceae</taxon>
        <taxon>Methylobrevis</taxon>
    </lineage>
</organism>
<dbReference type="Pfam" id="PF01315">
    <property type="entry name" value="Ald_Xan_dh_C"/>
    <property type="match status" value="1"/>
</dbReference>
<dbReference type="Gene3D" id="3.90.1170.50">
    <property type="entry name" value="Aldehyde oxidase/xanthine dehydrogenase, a/b hammerhead"/>
    <property type="match status" value="1"/>
</dbReference>
<keyword evidence="9" id="KW-0411">Iron-sulfur</keyword>
<evidence type="ECO:0000256" key="9">
    <source>
        <dbReference type="ARBA" id="ARBA00023014"/>
    </source>
</evidence>
<evidence type="ECO:0000256" key="2">
    <source>
        <dbReference type="ARBA" id="ARBA00001974"/>
    </source>
</evidence>
<keyword evidence="7 14" id="KW-0560">Oxidoreductase</keyword>
<evidence type="ECO:0000256" key="6">
    <source>
        <dbReference type="ARBA" id="ARBA00022723"/>
    </source>
</evidence>
<dbReference type="FunFam" id="3.30.365.10:FF:000002">
    <property type="entry name" value="Xanthine dehydrogenase oxidase"/>
    <property type="match status" value="1"/>
</dbReference>
<dbReference type="GO" id="GO:0030151">
    <property type="term" value="F:molybdenum ion binding"/>
    <property type="evidence" value="ECO:0007669"/>
    <property type="project" value="InterPro"/>
</dbReference>
<feature type="region of interest" description="Disordered" evidence="12">
    <location>
        <begin position="1"/>
        <end position="61"/>
    </location>
</feature>
<dbReference type="InterPro" id="IPR016208">
    <property type="entry name" value="Ald_Oxase/xanthine_DH-like"/>
</dbReference>
<dbReference type="AlphaFoldDB" id="A0A931HZH7"/>
<keyword evidence="6" id="KW-0479">Metal-binding</keyword>
<dbReference type="SMART" id="SM01008">
    <property type="entry name" value="Ald_Xan_dh_C"/>
    <property type="match status" value="1"/>
</dbReference>
<evidence type="ECO:0000313" key="14">
    <source>
        <dbReference type="EMBL" id="MBH0236564.1"/>
    </source>
</evidence>
<proteinExistence type="inferred from homology"/>
<comment type="cofactor">
    <cofactor evidence="2">
        <name>FAD</name>
        <dbReference type="ChEBI" id="CHEBI:57692"/>
    </cofactor>
</comment>
<dbReference type="EMBL" id="JADZLT010000039">
    <property type="protein sequence ID" value="MBH0236564.1"/>
    <property type="molecule type" value="Genomic_DNA"/>
</dbReference>
<dbReference type="Pfam" id="PF02738">
    <property type="entry name" value="MoCoBD_1"/>
    <property type="match status" value="1"/>
</dbReference>
<evidence type="ECO:0000256" key="3">
    <source>
        <dbReference type="ARBA" id="ARBA00006849"/>
    </source>
</evidence>
<evidence type="ECO:0000256" key="10">
    <source>
        <dbReference type="ARBA" id="ARBA00034078"/>
    </source>
</evidence>
<evidence type="ECO:0000256" key="4">
    <source>
        <dbReference type="ARBA" id="ARBA00022505"/>
    </source>
</evidence>
<evidence type="ECO:0000256" key="11">
    <source>
        <dbReference type="ARBA" id="ARBA00053029"/>
    </source>
</evidence>
<comment type="similarity">
    <text evidence="3">Belongs to the xanthine dehydrogenase family.</text>
</comment>
<evidence type="ECO:0000256" key="8">
    <source>
        <dbReference type="ARBA" id="ARBA00023004"/>
    </source>
</evidence>
<dbReference type="PANTHER" id="PTHR11908:SF132">
    <property type="entry name" value="ALDEHYDE OXIDASE 1-RELATED"/>
    <property type="match status" value="1"/>
</dbReference>
<comment type="caution">
    <text evidence="14">The sequence shown here is derived from an EMBL/GenBank/DDBJ whole genome shotgun (WGS) entry which is preliminary data.</text>
</comment>
<feature type="compositionally biased region" description="Low complexity" evidence="12">
    <location>
        <begin position="10"/>
        <end position="20"/>
    </location>
</feature>
<dbReference type="InterPro" id="IPR037165">
    <property type="entry name" value="AldOxase/xan_DH_Mopterin-bd_sf"/>
</dbReference>
<feature type="compositionally biased region" description="Low complexity" evidence="12">
    <location>
        <begin position="48"/>
        <end position="61"/>
    </location>
</feature>
<dbReference type="SUPFAM" id="SSF54665">
    <property type="entry name" value="CO dehydrogenase molybdoprotein N-domain-like"/>
    <property type="match status" value="1"/>
</dbReference>
<dbReference type="Pfam" id="PF20256">
    <property type="entry name" value="MoCoBD_2"/>
    <property type="match status" value="1"/>
</dbReference>
<comment type="cofactor">
    <cofactor evidence="1">
        <name>Mo-molybdopterin</name>
        <dbReference type="ChEBI" id="CHEBI:71302"/>
    </cofactor>
</comment>
<comment type="cofactor">
    <cofactor evidence="11">
        <name>Mo-molybdopterin cytosine dinucleotide</name>
        <dbReference type="ChEBI" id="CHEBI:71308"/>
    </cofactor>
</comment>
<evidence type="ECO:0000256" key="1">
    <source>
        <dbReference type="ARBA" id="ARBA00001924"/>
    </source>
</evidence>
<dbReference type="NCBIfam" id="TIGR02965">
    <property type="entry name" value="xanthine_xdhB"/>
    <property type="match status" value="1"/>
</dbReference>
<protein>
    <submittedName>
        <fullName evidence="14">Xanthine dehydrogenase molybdopterin binding subunit</fullName>
        <ecNumber evidence="14">1.17.1.4</ecNumber>
    </submittedName>
</protein>
<dbReference type="InterPro" id="IPR036856">
    <property type="entry name" value="Ald_Oxase/Xan_DH_a/b_sf"/>
</dbReference>
<dbReference type="GO" id="GO:0051537">
    <property type="term" value="F:2 iron, 2 sulfur cluster binding"/>
    <property type="evidence" value="ECO:0007669"/>
    <property type="project" value="UniProtKB-KW"/>
</dbReference>
<keyword evidence="8" id="KW-0408">Iron</keyword>
<evidence type="ECO:0000256" key="12">
    <source>
        <dbReference type="SAM" id="MobiDB-lite"/>
    </source>
</evidence>
<reference evidence="14" key="1">
    <citation type="submission" date="2020-12" db="EMBL/GenBank/DDBJ databases">
        <title>Methylobrevis albus sp. nov., isolated from fresh water lack sediment.</title>
        <authorList>
            <person name="Zou Q."/>
        </authorList>
    </citation>
    <scope>NUCLEOTIDE SEQUENCE</scope>
    <source>
        <strain evidence="14">L22</strain>
    </source>
</reference>
<dbReference type="InterPro" id="IPR014309">
    <property type="entry name" value="Xanthine_DH_Mopterin-bd_su"/>
</dbReference>
<dbReference type="GO" id="GO:0005506">
    <property type="term" value="F:iron ion binding"/>
    <property type="evidence" value="ECO:0007669"/>
    <property type="project" value="InterPro"/>
</dbReference>
<dbReference type="Gene3D" id="3.30.365.10">
    <property type="entry name" value="Aldehyde oxidase/xanthine dehydrogenase, molybdopterin binding domain"/>
    <property type="match status" value="4"/>
</dbReference>
<sequence>MRPEPDIAPDDVVVAAEAPESFLAEPDLGPAADEPAPESTDLVDADEPTAAGEPAPDAGEPAEADIVSEGAVPPEGDVAVAPPPAQAALPRTLAVVSQPIRHDSAVKHVTGAAVYIDDMREPAGTLHLAPGWCRTHARAKLLAVDLSEVRKAPGVVDVLVAKDVPGINDVSSAMGDDPMLAEGEILFWGQVVFCVVATTREAARRAVRLARFEVEPLKPLVTVEDALAADSHVLPDYRFGRGDVGKALANSQRRLKSQIAVGGQEHFYLEGQVAMAVPGEDDDMLVYSSTQHPTEVQHTVAKVLGVIDAAITVETRRMGGGFGGKESQANQWAALAALAAKVTGRPCKMRLDRDDDMIMTGKRHDQVASFDVAYDGEGRLLAVDLDFASRCGYSADLSLGVNDRTMFHADNAYFYPTVTIRSQRLKTNTCSNTAFRGFGGPHGVIAAERIIDSIAVTLGLDALEVRKRNFYGPGRDVTPYGMKVEDNILADIVGQLEVSCDYWKRRASVRAFNAKSRILKKGLALTPVKFGISFTLIHLNQAGALVHVYTDGSVHLNHGGTEMGQGLFLKVAQVVAEEFGIPLEKVKITATNTAKVPNTAPTAASSGSDLNGMAAQAACREIKARLIDFVSLVYGTPAEQIDFRDSQVIIGNGAVPFREIVKKAFLARIQLSAAGYYKTPKITWNRDKAEGRPFLYFSYGAACSEVTIDTMTGEMRVDRVDILHDCGKSLNPAIDIGQIEGGFVQGMGWLTTEELVFDGEGRLRTHAPSTYKIPTASDVPEHFVTKLYDSPGNREDTIFRSKAVGEPPLMLPASVFSAIFDAIGSIKPGVVPPLDAPATPEAIMKAIHATRRGGA</sequence>
<name>A0A931HZH7_9HYPH</name>
<evidence type="ECO:0000313" key="15">
    <source>
        <dbReference type="Proteomes" id="UP000631694"/>
    </source>
</evidence>
<dbReference type="InterPro" id="IPR000674">
    <property type="entry name" value="Ald_Oxase/Xan_DH_a/b"/>
</dbReference>
<keyword evidence="4" id="KW-0500">Molybdenum</keyword>
<feature type="domain" description="Aldehyde oxidase/xanthine dehydrogenase a/b hammerhead" evidence="13">
    <location>
        <begin position="110"/>
        <end position="218"/>
    </location>
</feature>
<accession>A0A931HZH7</accession>
<dbReference type="FunFam" id="3.30.365.10:FF:000001">
    <property type="entry name" value="Xanthine dehydrogenase oxidase"/>
    <property type="match status" value="1"/>
</dbReference>
<evidence type="ECO:0000256" key="7">
    <source>
        <dbReference type="ARBA" id="ARBA00023002"/>
    </source>
</evidence>
<dbReference type="InterPro" id="IPR008274">
    <property type="entry name" value="AldOxase/xan_DH_MoCoBD1"/>
</dbReference>
<keyword evidence="15" id="KW-1185">Reference proteome</keyword>
<evidence type="ECO:0000259" key="13">
    <source>
        <dbReference type="SMART" id="SM01008"/>
    </source>
</evidence>
<dbReference type="Proteomes" id="UP000631694">
    <property type="component" value="Unassembled WGS sequence"/>
</dbReference>
<dbReference type="GO" id="GO:0004854">
    <property type="term" value="F:xanthine dehydrogenase activity"/>
    <property type="evidence" value="ECO:0007669"/>
    <property type="project" value="UniProtKB-EC"/>
</dbReference>
<evidence type="ECO:0000256" key="5">
    <source>
        <dbReference type="ARBA" id="ARBA00022714"/>
    </source>
</evidence>
<dbReference type="EC" id="1.17.1.4" evidence="14"/>
<comment type="cofactor">
    <cofactor evidence="10">
        <name>[2Fe-2S] cluster</name>
        <dbReference type="ChEBI" id="CHEBI:190135"/>
    </cofactor>
</comment>
<dbReference type="PANTHER" id="PTHR11908">
    <property type="entry name" value="XANTHINE DEHYDROGENASE"/>
    <property type="match status" value="1"/>
</dbReference>
<keyword evidence="5" id="KW-0001">2Fe-2S</keyword>
<dbReference type="InterPro" id="IPR046867">
    <property type="entry name" value="AldOxase/xan_DH_MoCoBD2"/>
</dbReference>